<name>A0A3B1DG93_9ZZZZ</name>
<keyword evidence="2" id="KW-1133">Transmembrane helix</keyword>
<evidence type="ECO:0000256" key="1">
    <source>
        <dbReference type="SAM" id="Coils"/>
    </source>
</evidence>
<keyword evidence="2" id="KW-0472">Membrane</keyword>
<accession>A0A3B1DG93</accession>
<evidence type="ECO:0000256" key="2">
    <source>
        <dbReference type="SAM" id="Phobius"/>
    </source>
</evidence>
<proteinExistence type="predicted"/>
<protein>
    <recommendedName>
        <fullName evidence="4">Type IV pilus biogenesis protein PilP</fullName>
    </recommendedName>
</protein>
<evidence type="ECO:0000313" key="3">
    <source>
        <dbReference type="EMBL" id="VAX30735.1"/>
    </source>
</evidence>
<reference evidence="3" key="1">
    <citation type="submission" date="2018-06" db="EMBL/GenBank/DDBJ databases">
        <authorList>
            <person name="Zhirakovskaya E."/>
        </authorList>
    </citation>
    <scope>NUCLEOTIDE SEQUENCE</scope>
</reference>
<evidence type="ECO:0008006" key="4">
    <source>
        <dbReference type="Google" id="ProtNLM"/>
    </source>
</evidence>
<feature type="coiled-coil region" evidence="1">
    <location>
        <begin position="1"/>
        <end position="28"/>
    </location>
</feature>
<keyword evidence="2" id="KW-0812">Transmembrane</keyword>
<feature type="transmembrane region" description="Helical" evidence="2">
    <location>
        <begin position="47"/>
        <end position="66"/>
    </location>
</feature>
<dbReference type="EMBL" id="UOGG01000127">
    <property type="protein sequence ID" value="VAX30735.1"/>
    <property type="molecule type" value="Genomic_DNA"/>
</dbReference>
<keyword evidence="1" id="KW-0175">Coiled coil</keyword>
<gene>
    <name evidence="3" type="ORF">MNBD_NITROSPINAE05-327</name>
</gene>
<organism evidence="3">
    <name type="scientific">hydrothermal vent metagenome</name>
    <dbReference type="NCBI Taxonomy" id="652676"/>
    <lineage>
        <taxon>unclassified sequences</taxon>
        <taxon>metagenomes</taxon>
        <taxon>ecological metagenomes</taxon>
    </lineage>
</organism>
<dbReference type="AlphaFoldDB" id="A0A3B1DG93"/>
<sequence length="265" mass="28613">MSTILNTLKKLEDEKSVLEKRIDLKSLLIQEQDTPYSQVGADSRKKGMIGGLIIGCVLLGGGMTYLSNAPTTRLPEAKSAFAQKPVLPASIPKKTLRAVKPAPGFPLESIQDFTTTTGPGAYAISDPMDDSLADDDFFGPEDALILPVDNTPPVVTESLPEGEAEIREIETLIQSAIQIHETENVAPLSTFTALNSVYIPGLKVKGIIFLNANHPVNHIFVSTPSEKNRKLKVGETLLAATLETIEAQKAIFSYQGQRVEKSIGD</sequence>